<dbReference type="InterPro" id="IPR036412">
    <property type="entry name" value="HAD-like_sf"/>
</dbReference>
<dbReference type="OrthoDB" id="9791073at2"/>
<name>A0A2M8W0F5_9RHOB</name>
<accession>A0A2M8W0F5</accession>
<evidence type="ECO:0000313" key="2">
    <source>
        <dbReference type="Proteomes" id="UP000228531"/>
    </source>
</evidence>
<dbReference type="GO" id="GO:0016791">
    <property type="term" value="F:phosphatase activity"/>
    <property type="evidence" value="ECO:0007669"/>
    <property type="project" value="TreeGrafter"/>
</dbReference>
<dbReference type="Proteomes" id="UP000228531">
    <property type="component" value="Unassembled WGS sequence"/>
</dbReference>
<dbReference type="NCBIfam" id="TIGR01459">
    <property type="entry name" value="HAD-SF-IIA-hyp4"/>
    <property type="match status" value="1"/>
</dbReference>
<gene>
    <name evidence="1" type="ORF">BC777_3466</name>
</gene>
<dbReference type="AlphaFoldDB" id="A0A2M8W0F5"/>
<reference evidence="1 2" key="1">
    <citation type="submission" date="2017-11" db="EMBL/GenBank/DDBJ databases">
        <title>Genomic Encyclopedia of Archaeal and Bacterial Type Strains, Phase II (KMG-II): From Individual Species to Whole Genera.</title>
        <authorList>
            <person name="Goeker M."/>
        </authorList>
    </citation>
    <scope>NUCLEOTIDE SEQUENCE [LARGE SCALE GENOMIC DNA]</scope>
    <source>
        <strain evidence="1 2">DSM 29128</strain>
    </source>
</reference>
<dbReference type="PANTHER" id="PTHR19288:SF90">
    <property type="entry name" value="OS08G0542600 PROTEIN"/>
    <property type="match status" value="1"/>
</dbReference>
<evidence type="ECO:0000313" key="1">
    <source>
        <dbReference type="EMBL" id="PJI84408.1"/>
    </source>
</evidence>
<dbReference type="SUPFAM" id="SSF56784">
    <property type="entry name" value="HAD-like"/>
    <property type="match status" value="1"/>
</dbReference>
<dbReference type="InterPro" id="IPR006357">
    <property type="entry name" value="HAD-SF_hydro_IIA"/>
</dbReference>
<dbReference type="Pfam" id="PF13344">
    <property type="entry name" value="Hydrolase_6"/>
    <property type="match status" value="1"/>
</dbReference>
<dbReference type="InterPro" id="IPR023214">
    <property type="entry name" value="HAD_sf"/>
</dbReference>
<proteinExistence type="predicted"/>
<dbReference type="RefSeq" id="WP_100369412.1">
    <property type="nucleotide sequence ID" value="NZ_PGTY01000004.1"/>
</dbReference>
<dbReference type="GO" id="GO:0005737">
    <property type="term" value="C:cytoplasm"/>
    <property type="evidence" value="ECO:0007669"/>
    <property type="project" value="TreeGrafter"/>
</dbReference>
<organism evidence="1 2">
    <name type="scientific">Yoonia maricola</name>
    <dbReference type="NCBI Taxonomy" id="420999"/>
    <lineage>
        <taxon>Bacteria</taxon>
        <taxon>Pseudomonadati</taxon>
        <taxon>Pseudomonadota</taxon>
        <taxon>Alphaproteobacteria</taxon>
        <taxon>Rhodobacterales</taxon>
        <taxon>Paracoccaceae</taxon>
        <taxon>Yoonia</taxon>
    </lineage>
</organism>
<dbReference type="EMBL" id="PGTY01000004">
    <property type="protein sequence ID" value="PJI84408.1"/>
    <property type="molecule type" value="Genomic_DNA"/>
</dbReference>
<dbReference type="InterPro" id="IPR006356">
    <property type="entry name" value="HAD-SF_hydro_IIA_hyp3"/>
</dbReference>
<sequence>MQQIDSILAIADQYDAIVFDQWGVLHNGTSPYPDAVVTIDALKGKALAVLSNSGKRADVNADRITGMGFAPDAFGIVMTSGEALHLEFGSGRLRDIKTLLPMTAAAGDAAKWAGALPVVFTDTIDQADAVLLMGLPDATEHPKQQAILDRARALKLPLICSNPDHASPRANGKTVQSPGALAHAYADAGGRVMFYGKPHKAIFDVLSDALGRPDPKRVLMVGDSPEHDIAGAQTVGWDSLFIAGGLHADATTNLFAGHPPATYIIPTLR</sequence>
<dbReference type="Pfam" id="PF13242">
    <property type="entry name" value="Hydrolase_like"/>
    <property type="match status" value="1"/>
</dbReference>
<keyword evidence="2" id="KW-1185">Reference proteome</keyword>
<protein>
    <submittedName>
        <fullName evidence="1">HAD superfamily hydrolase (TIGR01459 family)</fullName>
    </submittedName>
</protein>
<comment type="caution">
    <text evidence="1">The sequence shown here is derived from an EMBL/GenBank/DDBJ whole genome shotgun (WGS) entry which is preliminary data.</text>
</comment>
<dbReference type="Gene3D" id="3.40.50.1000">
    <property type="entry name" value="HAD superfamily/HAD-like"/>
    <property type="match status" value="2"/>
</dbReference>
<keyword evidence="1" id="KW-0378">Hydrolase</keyword>
<dbReference type="PANTHER" id="PTHR19288">
    <property type="entry name" value="4-NITROPHENYLPHOSPHATASE-RELATED"/>
    <property type="match status" value="1"/>
</dbReference>